<evidence type="ECO:0000256" key="2">
    <source>
        <dbReference type="SAM" id="MobiDB-lite"/>
    </source>
</evidence>
<feature type="compositionally biased region" description="Low complexity" evidence="2">
    <location>
        <begin position="219"/>
        <end position="235"/>
    </location>
</feature>
<reference evidence="4" key="2">
    <citation type="submission" date="2025-09" db="UniProtKB">
        <authorList>
            <consortium name="Ensembl"/>
        </authorList>
    </citation>
    <scope>IDENTIFICATION</scope>
</reference>
<dbReference type="Proteomes" id="UP000261360">
    <property type="component" value="Unplaced"/>
</dbReference>
<evidence type="ECO:0000313" key="5">
    <source>
        <dbReference type="Proteomes" id="UP000261360"/>
    </source>
</evidence>
<evidence type="ECO:0000313" key="4">
    <source>
        <dbReference type="Ensembl" id="ENSSLDP00000023743.1"/>
    </source>
</evidence>
<evidence type="ECO:0000256" key="1">
    <source>
        <dbReference type="ARBA" id="ARBA00023054"/>
    </source>
</evidence>
<organism evidence="4 5">
    <name type="scientific">Seriola lalandi dorsalis</name>
    <dbReference type="NCBI Taxonomy" id="1841481"/>
    <lineage>
        <taxon>Eukaryota</taxon>
        <taxon>Metazoa</taxon>
        <taxon>Chordata</taxon>
        <taxon>Craniata</taxon>
        <taxon>Vertebrata</taxon>
        <taxon>Euteleostomi</taxon>
        <taxon>Actinopterygii</taxon>
        <taxon>Neopterygii</taxon>
        <taxon>Teleostei</taxon>
        <taxon>Neoteleostei</taxon>
        <taxon>Acanthomorphata</taxon>
        <taxon>Carangaria</taxon>
        <taxon>Carangiformes</taxon>
        <taxon>Carangidae</taxon>
        <taxon>Seriola</taxon>
    </lineage>
</organism>
<feature type="compositionally biased region" description="Polar residues" evidence="2">
    <location>
        <begin position="370"/>
        <end position="379"/>
    </location>
</feature>
<dbReference type="Pfam" id="PF03915">
    <property type="entry name" value="AIP3"/>
    <property type="match status" value="1"/>
</dbReference>
<evidence type="ECO:0000259" key="3">
    <source>
        <dbReference type="Pfam" id="PF03915"/>
    </source>
</evidence>
<proteinExistence type="predicted"/>
<dbReference type="Ensembl" id="ENSSLDT00000024506.1">
    <property type="protein sequence ID" value="ENSSLDP00000023743.1"/>
    <property type="gene ID" value="ENSSLDG00000018513.1"/>
</dbReference>
<dbReference type="AlphaFoldDB" id="A0A3B4Y731"/>
<feature type="region of interest" description="Disordered" evidence="2">
    <location>
        <begin position="353"/>
        <end position="385"/>
    </location>
</feature>
<dbReference type="GO" id="GO:0005737">
    <property type="term" value="C:cytoplasm"/>
    <property type="evidence" value="ECO:0007669"/>
    <property type="project" value="TreeGrafter"/>
</dbReference>
<feature type="domain" description="Actin interacting protein 3-like C-terminal" evidence="3">
    <location>
        <begin position="100"/>
        <end position="199"/>
    </location>
</feature>
<feature type="region of interest" description="Disordered" evidence="2">
    <location>
        <begin position="408"/>
        <end position="466"/>
    </location>
</feature>
<sequence>MQHSEVERKKEVFLDHLRQKYPHHAAIIMGHQDHMMEQSPLCAGELGLVEQQDLLVSETMSEGEVLPPAVPFSRGCKARASLPVGRSSGQTRERPLGVLYLQYGEETKQVRMPADISSQEALWALFVTAFPHQLTMKMLQSPNMAIYIKDTSRNVYYDLDDIRNITPHCCLKVYHKDPAQVFIRHTRSASTEGRQQICHLVLTHNYNTPPPPHPPPPSGSMSPPMVRSVPSSPSRMAYGSSRGGAGAVDPGNATLPRERLSGAGRSSSVCTSSSVILERRDVKPDEDVGSSKSMALVVRGEGGPHYPDSYCSSLQDGGGGRLSFASSQCSAPPSVTADMTVFVYPGVDESIVPSSFPSSRQKSRKYGESQLPSLGTKTPPSSPHRVSEVRMIDGQVAGGVGLVSAERMSPIRRSLRRDSNGATVEIINRSRGSGSSSSTSSVFVDSPLGQPERLFQGHVTASNTQR</sequence>
<dbReference type="GeneTree" id="ENSGT00940000156098"/>
<accession>A0A3B4Y731</accession>
<dbReference type="InterPro" id="IPR022782">
    <property type="entry name" value="AIP3-like_C"/>
</dbReference>
<dbReference type="PANTHER" id="PTHR22741:SF11">
    <property type="entry name" value="SICKLE TAIL PROTEIN HOMOLOG"/>
    <property type="match status" value="1"/>
</dbReference>
<dbReference type="STRING" id="1841481.ENSSLDP00000023743"/>
<keyword evidence="1" id="KW-0175">Coiled coil</keyword>
<dbReference type="InterPro" id="IPR051825">
    <property type="entry name" value="SRCIN1"/>
</dbReference>
<name>A0A3B4Y731_SERLL</name>
<feature type="compositionally biased region" description="Low complexity" evidence="2">
    <location>
        <begin position="429"/>
        <end position="441"/>
    </location>
</feature>
<feature type="region of interest" description="Disordered" evidence="2">
    <location>
        <begin position="207"/>
        <end position="267"/>
    </location>
</feature>
<reference evidence="4" key="1">
    <citation type="submission" date="2025-08" db="UniProtKB">
        <authorList>
            <consortium name="Ensembl"/>
        </authorList>
    </citation>
    <scope>IDENTIFICATION</scope>
</reference>
<feature type="compositionally biased region" description="Pro residues" evidence="2">
    <location>
        <begin position="208"/>
        <end position="218"/>
    </location>
</feature>
<protein>
    <recommendedName>
        <fullName evidence="3">Actin interacting protein 3-like C-terminal domain-containing protein</fullName>
    </recommendedName>
</protein>
<dbReference type="PANTHER" id="PTHR22741">
    <property type="entry name" value="P140CAP/SNIP-RELATED"/>
    <property type="match status" value="1"/>
</dbReference>
<keyword evidence="5" id="KW-1185">Reference proteome</keyword>